<dbReference type="Proteomes" id="UP001558613">
    <property type="component" value="Unassembled WGS sequence"/>
</dbReference>
<evidence type="ECO:0000256" key="1">
    <source>
        <dbReference type="SAM" id="MobiDB-lite"/>
    </source>
</evidence>
<evidence type="ECO:0000313" key="2">
    <source>
        <dbReference type="EMBL" id="KAL1260239.1"/>
    </source>
</evidence>
<protein>
    <submittedName>
        <fullName evidence="2">Uncharacterized protein</fullName>
    </submittedName>
</protein>
<reference evidence="2 3" key="1">
    <citation type="submission" date="2023-09" db="EMBL/GenBank/DDBJ databases">
        <authorList>
            <person name="Wang M."/>
        </authorList>
    </citation>
    <scope>NUCLEOTIDE SEQUENCE [LARGE SCALE GENOMIC DNA]</scope>
    <source>
        <strain evidence="2">GT-2023</strain>
        <tissue evidence="2">Liver</tissue>
    </source>
</reference>
<keyword evidence="3" id="KW-1185">Reference proteome</keyword>
<gene>
    <name evidence="2" type="ORF">QQF64_008066</name>
</gene>
<evidence type="ECO:0000313" key="3">
    <source>
        <dbReference type="Proteomes" id="UP001558613"/>
    </source>
</evidence>
<feature type="compositionally biased region" description="Acidic residues" evidence="1">
    <location>
        <begin position="51"/>
        <end position="60"/>
    </location>
</feature>
<name>A0ABR3M530_9TELE</name>
<accession>A0ABR3M530</accession>
<organism evidence="2 3">
    <name type="scientific">Cirrhinus molitorella</name>
    <name type="common">mud carp</name>
    <dbReference type="NCBI Taxonomy" id="172907"/>
    <lineage>
        <taxon>Eukaryota</taxon>
        <taxon>Metazoa</taxon>
        <taxon>Chordata</taxon>
        <taxon>Craniata</taxon>
        <taxon>Vertebrata</taxon>
        <taxon>Euteleostomi</taxon>
        <taxon>Actinopterygii</taxon>
        <taxon>Neopterygii</taxon>
        <taxon>Teleostei</taxon>
        <taxon>Ostariophysi</taxon>
        <taxon>Cypriniformes</taxon>
        <taxon>Cyprinidae</taxon>
        <taxon>Labeoninae</taxon>
        <taxon>Labeonini</taxon>
        <taxon>Cirrhinus</taxon>
    </lineage>
</organism>
<feature type="region of interest" description="Disordered" evidence="1">
    <location>
        <begin position="1"/>
        <end position="69"/>
    </location>
</feature>
<feature type="compositionally biased region" description="Polar residues" evidence="1">
    <location>
        <begin position="31"/>
        <end position="43"/>
    </location>
</feature>
<comment type="caution">
    <text evidence="2">The sequence shown here is derived from an EMBL/GenBank/DDBJ whole genome shotgun (WGS) entry which is preliminary data.</text>
</comment>
<dbReference type="EMBL" id="JAYMGO010000015">
    <property type="protein sequence ID" value="KAL1260239.1"/>
    <property type="molecule type" value="Genomic_DNA"/>
</dbReference>
<proteinExistence type="predicted"/>
<feature type="compositionally biased region" description="Basic and acidic residues" evidence="1">
    <location>
        <begin position="8"/>
        <end position="29"/>
    </location>
</feature>
<sequence>MFAHGQRRAREEDQPEYFDKSAPEKRPANHENASSGLDNTTMLQILRYLDPENDDANETDSEGKTVPEM</sequence>